<dbReference type="EC" id="2.1.1.72" evidence="2 8"/>
<dbReference type="GO" id="GO:0043565">
    <property type="term" value="F:sequence-specific DNA binding"/>
    <property type="evidence" value="ECO:0007669"/>
    <property type="project" value="TreeGrafter"/>
</dbReference>
<dbReference type="RefSeq" id="WP_012243025.1">
    <property type="nucleotide sequence ID" value="NZ_JACAOE010000001.1"/>
</dbReference>
<dbReference type="InterPro" id="IPR029063">
    <property type="entry name" value="SAM-dependent_MTases_sf"/>
</dbReference>
<dbReference type="GO" id="GO:1904047">
    <property type="term" value="F:S-adenosyl-L-methionine binding"/>
    <property type="evidence" value="ECO:0007669"/>
    <property type="project" value="TreeGrafter"/>
</dbReference>
<evidence type="ECO:0000313" key="9">
    <source>
        <dbReference type="EMBL" id="TRX99491.1"/>
    </source>
</evidence>
<name>A0A553IH12_ACHLA</name>
<keyword evidence="5 8" id="KW-0949">S-adenosyl-L-methionine</keyword>
<organism evidence="9 10">
    <name type="scientific">Acholeplasma laidlawii</name>
    <dbReference type="NCBI Taxonomy" id="2148"/>
    <lineage>
        <taxon>Bacteria</taxon>
        <taxon>Bacillati</taxon>
        <taxon>Mycoplasmatota</taxon>
        <taxon>Mollicutes</taxon>
        <taxon>Acholeplasmatales</taxon>
        <taxon>Acholeplasmataceae</taxon>
        <taxon>Acholeplasma</taxon>
    </lineage>
</organism>
<dbReference type="GO" id="GO:0032259">
    <property type="term" value="P:methylation"/>
    <property type="evidence" value="ECO:0007669"/>
    <property type="project" value="UniProtKB-KW"/>
</dbReference>
<evidence type="ECO:0000313" key="10">
    <source>
        <dbReference type="Proteomes" id="UP000315938"/>
    </source>
</evidence>
<evidence type="ECO:0000256" key="3">
    <source>
        <dbReference type="ARBA" id="ARBA00022603"/>
    </source>
</evidence>
<evidence type="ECO:0000256" key="7">
    <source>
        <dbReference type="PIRSR" id="PIRSR000398-1"/>
    </source>
</evidence>
<dbReference type="Pfam" id="PF02086">
    <property type="entry name" value="MethyltransfD12"/>
    <property type="match status" value="1"/>
</dbReference>
<evidence type="ECO:0000256" key="8">
    <source>
        <dbReference type="RuleBase" id="RU361257"/>
    </source>
</evidence>
<dbReference type="PANTHER" id="PTHR30481">
    <property type="entry name" value="DNA ADENINE METHYLASE"/>
    <property type="match status" value="1"/>
</dbReference>
<dbReference type="PIRSF" id="PIRSF000398">
    <property type="entry name" value="M_m6A_EcoRV"/>
    <property type="match status" value="1"/>
</dbReference>
<dbReference type="NCBIfam" id="TIGR00571">
    <property type="entry name" value="dam"/>
    <property type="match status" value="1"/>
</dbReference>
<evidence type="ECO:0000256" key="4">
    <source>
        <dbReference type="ARBA" id="ARBA00022679"/>
    </source>
</evidence>
<dbReference type="Gene3D" id="3.40.50.150">
    <property type="entry name" value="Vaccinia Virus protein VP39"/>
    <property type="match status" value="1"/>
</dbReference>
<feature type="binding site" evidence="7">
    <location>
        <position position="52"/>
    </location>
    <ligand>
        <name>S-adenosyl-L-methionine</name>
        <dbReference type="ChEBI" id="CHEBI:59789"/>
    </ligand>
</feature>
<dbReference type="GO" id="GO:0009007">
    <property type="term" value="F:site-specific DNA-methyltransferase (adenine-specific) activity"/>
    <property type="evidence" value="ECO:0007669"/>
    <property type="project" value="UniProtKB-UniRule"/>
</dbReference>
<comment type="similarity">
    <text evidence="1 8">Belongs to the N(4)/N(6)-methyltransferase family.</text>
</comment>
<dbReference type="AlphaFoldDB" id="A0A553IH12"/>
<dbReference type="OMA" id="YMNRHGF"/>
<dbReference type="Gene3D" id="1.10.1020.10">
    <property type="entry name" value="Adenine-specific Methyltransferase, Domain 2"/>
    <property type="match status" value="1"/>
</dbReference>
<protein>
    <recommendedName>
        <fullName evidence="2 8">Site-specific DNA-methyltransferase (adenine-specific)</fullName>
        <ecNumber evidence="2 8">2.1.1.72</ecNumber>
    </recommendedName>
</protein>
<evidence type="ECO:0000256" key="2">
    <source>
        <dbReference type="ARBA" id="ARBA00011900"/>
    </source>
</evidence>
<proteinExistence type="inferred from homology"/>
<dbReference type="GeneID" id="41339227"/>
<dbReference type="InterPro" id="IPR012327">
    <property type="entry name" value="MeTrfase_D12"/>
</dbReference>
<accession>A0A553IH12</accession>
<evidence type="ECO:0000256" key="1">
    <source>
        <dbReference type="ARBA" id="ARBA00006594"/>
    </source>
</evidence>
<dbReference type="SUPFAM" id="SSF53335">
    <property type="entry name" value="S-adenosyl-L-methionine-dependent methyltransferases"/>
    <property type="match status" value="1"/>
</dbReference>
<gene>
    <name evidence="9" type="ORF">FNV44_00180</name>
</gene>
<evidence type="ECO:0000256" key="5">
    <source>
        <dbReference type="ARBA" id="ARBA00022691"/>
    </source>
</evidence>
<dbReference type="PRINTS" id="PR00505">
    <property type="entry name" value="D12N6MTFRASE"/>
</dbReference>
<dbReference type="PANTHER" id="PTHR30481:SF3">
    <property type="entry name" value="DNA ADENINE METHYLASE"/>
    <property type="match status" value="1"/>
</dbReference>
<keyword evidence="3 8" id="KW-0489">Methyltransferase</keyword>
<dbReference type="InterPro" id="IPR012263">
    <property type="entry name" value="M_m6A_EcoRV"/>
</dbReference>
<dbReference type="GO" id="GO:0009307">
    <property type="term" value="P:DNA restriction-modification system"/>
    <property type="evidence" value="ECO:0007669"/>
    <property type="project" value="InterPro"/>
</dbReference>
<feature type="binding site" evidence="7">
    <location>
        <position position="11"/>
    </location>
    <ligand>
        <name>S-adenosyl-L-methionine</name>
        <dbReference type="ChEBI" id="CHEBI:59789"/>
    </ligand>
</feature>
<comment type="caution">
    <text evidence="9">The sequence shown here is derived from an EMBL/GenBank/DDBJ whole genome shotgun (WGS) entry which is preliminary data.</text>
</comment>
<comment type="catalytic activity">
    <reaction evidence="6 8">
        <text>a 2'-deoxyadenosine in DNA + S-adenosyl-L-methionine = an N(6)-methyl-2'-deoxyadenosine in DNA + S-adenosyl-L-homocysteine + H(+)</text>
        <dbReference type="Rhea" id="RHEA:15197"/>
        <dbReference type="Rhea" id="RHEA-COMP:12418"/>
        <dbReference type="Rhea" id="RHEA-COMP:12419"/>
        <dbReference type="ChEBI" id="CHEBI:15378"/>
        <dbReference type="ChEBI" id="CHEBI:57856"/>
        <dbReference type="ChEBI" id="CHEBI:59789"/>
        <dbReference type="ChEBI" id="CHEBI:90615"/>
        <dbReference type="ChEBI" id="CHEBI:90616"/>
        <dbReference type="EC" id="2.1.1.72"/>
    </reaction>
</comment>
<dbReference type="EMBL" id="VKID01000001">
    <property type="protein sequence ID" value="TRX99491.1"/>
    <property type="molecule type" value="Genomic_DNA"/>
</dbReference>
<sequence>MLPVLKWVGGKRQMLSHIKELMPYHFNAYYEPFVGAGAVLFEFAPNVAYINDVNKDLISVYISLQDNEQFKKLLLKLDHHEKNHNETYYYEVREMDRLEGYSALEPFEKAARVIYLNKAGFNGLYRVNKKGFYNVPSGKRDKVKLYDLDNITSIHYYLRSNEVYINNLDFEEVVKDAKKDDFVYFDPPYDPWEDKNSFTSYAQGDFNKEDQIRLFETFKALDKRGVKVMLSNHNTDFIRNLYKDYKIHVVPAKRVVNSNPNGRGNVEEVIIINYE</sequence>
<dbReference type="InterPro" id="IPR023095">
    <property type="entry name" value="Ade_MeTrfase_dom_2"/>
</dbReference>
<evidence type="ECO:0000256" key="6">
    <source>
        <dbReference type="ARBA" id="ARBA00047942"/>
    </source>
</evidence>
<dbReference type="Proteomes" id="UP000315938">
    <property type="component" value="Unassembled WGS sequence"/>
</dbReference>
<feature type="binding site" evidence="7">
    <location>
        <position position="186"/>
    </location>
    <ligand>
        <name>S-adenosyl-L-methionine</name>
        <dbReference type="ChEBI" id="CHEBI:59789"/>
    </ligand>
</feature>
<dbReference type="InterPro" id="IPR002052">
    <property type="entry name" value="DNA_methylase_N6_adenine_CS"/>
</dbReference>
<dbReference type="GO" id="GO:0006298">
    <property type="term" value="P:mismatch repair"/>
    <property type="evidence" value="ECO:0007669"/>
    <property type="project" value="TreeGrafter"/>
</dbReference>
<keyword evidence="4 8" id="KW-0808">Transferase</keyword>
<reference evidence="9 10" key="1">
    <citation type="submission" date="2019-07" db="EMBL/GenBank/DDBJ databases">
        <title>Genome sequence of Acholeplasma laidlawii strain with increased resistance to erythromycin.</title>
        <authorList>
            <person name="Medvedeva E.S."/>
            <person name="Baranova N.B."/>
            <person name="Siniagina M.N."/>
            <person name="Mouzykantov A."/>
            <person name="Chernova O.A."/>
            <person name="Chernov V.M."/>
        </authorList>
    </citation>
    <scope>NUCLEOTIDE SEQUENCE [LARGE SCALE GENOMIC DNA]</scope>
    <source>
        <strain evidence="9 10">PG8REry</strain>
    </source>
</reference>
<dbReference type="PROSITE" id="PS00092">
    <property type="entry name" value="N6_MTASE"/>
    <property type="match status" value="1"/>
</dbReference>
<feature type="binding site" evidence="7">
    <location>
        <position position="7"/>
    </location>
    <ligand>
        <name>S-adenosyl-L-methionine</name>
        <dbReference type="ChEBI" id="CHEBI:59789"/>
    </ligand>
</feature>